<feature type="transmembrane region" description="Helical" evidence="2">
    <location>
        <begin position="34"/>
        <end position="56"/>
    </location>
</feature>
<dbReference type="AlphaFoldDB" id="A0A7C6EH21"/>
<protein>
    <submittedName>
        <fullName evidence="4">Sugar transferase</fullName>
    </submittedName>
</protein>
<dbReference type="GO" id="GO:0016780">
    <property type="term" value="F:phosphotransferase activity, for other substituted phosphate groups"/>
    <property type="evidence" value="ECO:0007669"/>
    <property type="project" value="TreeGrafter"/>
</dbReference>
<keyword evidence="2" id="KW-0472">Membrane</keyword>
<proteinExistence type="inferred from homology"/>
<keyword evidence="2" id="KW-0812">Transmembrane</keyword>
<dbReference type="EMBL" id="DTHJ01000091">
    <property type="protein sequence ID" value="HHS62863.1"/>
    <property type="molecule type" value="Genomic_DNA"/>
</dbReference>
<reference evidence="4" key="1">
    <citation type="journal article" date="2020" name="mSystems">
        <title>Genome- and Community-Level Interaction Insights into Carbon Utilization and Element Cycling Functions of Hydrothermarchaeota in Hydrothermal Sediment.</title>
        <authorList>
            <person name="Zhou Z."/>
            <person name="Liu Y."/>
            <person name="Xu W."/>
            <person name="Pan J."/>
            <person name="Luo Z.H."/>
            <person name="Li M."/>
        </authorList>
    </citation>
    <scope>NUCLEOTIDE SEQUENCE [LARGE SCALE GENOMIC DNA]</scope>
    <source>
        <strain evidence="4">SpSt-783</strain>
    </source>
</reference>
<dbReference type="PANTHER" id="PTHR30576">
    <property type="entry name" value="COLANIC BIOSYNTHESIS UDP-GLUCOSE LIPID CARRIER TRANSFERASE"/>
    <property type="match status" value="1"/>
</dbReference>
<evidence type="ECO:0000313" key="4">
    <source>
        <dbReference type="EMBL" id="HHS62863.1"/>
    </source>
</evidence>
<keyword evidence="2" id="KW-1133">Transmembrane helix</keyword>
<sequence length="237" mass="27501">MEVINGTVCHIAEVRDSCSREEDRESVLKRIFDIALSGFGLILSSWLWVLIWIGIWCEDGSPCCIKQFRIGKNGRVFKVIKFRSMRKTTLNEKINIQASEDDPRITFMGRILRKTALDELPQLINILLGDMSFVGPRALLPAEIEQNDSYLHIWEIPGYEQRIKIKPGLTGIAQIFAPRDLPRRHKFKYDLLYARKRSFSLDLKLIILSFLITFKGTWGRKWNKLSFLKSAKWGLTK</sequence>
<comment type="caution">
    <text evidence="4">The sequence shown here is derived from an EMBL/GenBank/DDBJ whole genome shotgun (WGS) entry which is preliminary data.</text>
</comment>
<dbReference type="Pfam" id="PF02397">
    <property type="entry name" value="Bac_transf"/>
    <property type="match status" value="1"/>
</dbReference>
<name>A0A7C6EH21_UNCW3</name>
<keyword evidence="4" id="KW-0808">Transferase</keyword>
<organism evidence="4">
    <name type="scientific">candidate division WOR-3 bacterium</name>
    <dbReference type="NCBI Taxonomy" id="2052148"/>
    <lineage>
        <taxon>Bacteria</taxon>
        <taxon>Bacteria division WOR-3</taxon>
    </lineage>
</organism>
<accession>A0A7C6EH21</accession>
<dbReference type="PANTHER" id="PTHR30576:SF0">
    <property type="entry name" value="UNDECAPRENYL-PHOSPHATE N-ACETYLGALACTOSAMINYL 1-PHOSPHATE TRANSFERASE-RELATED"/>
    <property type="match status" value="1"/>
</dbReference>
<gene>
    <name evidence="4" type="ORF">ENV70_04515</name>
</gene>
<evidence type="ECO:0000256" key="1">
    <source>
        <dbReference type="ARBA" id="ARBA00006464"/>
    </source>
</evidence>
<comment type="similarity">
    <text evidence="1">Belongs to the bacterial sugar transferase family.</text>
</comment>
<evidence type="ECO:0000256" key="2">
    <source>
        <dbReference type="SAM" id="Phobius"/>
    </source>
</evidence>
<feature type="domain" description="Bacterial sugar transferase" evidence="3">
    <location>
        <begin position="29"/>
        <end position="214"/>
    </location>
</feature>
<evidence type="ECO:0000259" key="3">
    <source>
        <dbReference type="Pfam" id="PF02397"/>
    </source>
</evidence>
<dbReference type="InterPro" id="IPR003362">
    <property type="entry name" value="Bact_transf"/>
</dbReference>